<dbReference type="Proteomes" id="UP000694389">
    <property type="component" value="Unassembled WGS sequence"/>
</dbReference>
<evidence type="ECO:0000313" key="2">
    <source>
        <dbReference type="Ensembl" id="ENSDLAP00005070098.1"/>
    </source>
</evidence>
<reference evidence="2" key="2">
    <citation type="submission" date="2025-09" db="UniProtKB">
        <authorList>
            <consortium name="Ensembl"/>
        </authorList>
    </citation>
    <scope>IDENTIFICATION</scope>
</reference>
<reference evidence="2" key="1">
    <citation type="submission" date="2025-08" db="UniProtKB">
        <authorList>
            <consortium name="Ensembl"/>
        </authorList>
    </citation>
    <scope>IDENTIFICATION</scope>
</reference>
<keyword evidence="1" id="KW-1133">Transmembrane helix</keyword>
<accession>A0A8P4G298</accession>
<evidence type="ECO:0008006" key="4">
    <source>
        <dbReference type="Google" id="ProtNLM"/>
    </source>
</evidence>
<dbReference type="Gene3D" id="2.60.40.10">
    <property type="entry name" value="Immunoglobulins"/>
    <property type="match status" value="1"/>
</dbReference>
<protein>
    <recommendedName>
        <fullName evidence="4">Immunoglobulin V-set domain-containing protein</fullName>
    </recommendedName>
</protein>
<name>A0A8P4G298_DICLA</name>
<sequence>MSTGGNWHLIFVFLWIIDSFVCLPGPPVIKLVVMEGSDAILPCSLGTSSIKEELFDWKRDRQEVFLYDKRDEYNNGRPGQDPQFKGRLCVEAAYTFNLWHFCFLSNCLCFIVCCPCETNKQINCWINTGKRVPSILLKFYMFPFIESYCCL</sequence>
<organism evidence="2 3">
    <name type="scientific">Dicentrarchus labrax</name>
    <name type="common">European seabass</name>
    <name type="synonym">Morone labrax</name>
    <dbReference type="NCBI Taxonomy" id="13489"/>
    <lineage>
        <taxon>Eukaryota</taxon>
        <taxon>Metazoa</taxon>
        <taxon>Chordata</taxon>
        <taxon>Craniata</taxon>
        <taxon>Vertebrata</taxon>
        <taxon>Euteleostomi</taxon>
        <taxon>Actinopterygii</taxon>
        <taxon>Neopterygii</taxon>
        <taxon>Teleostei</taxon>
        <taxon>Neoteleostei</taxon>
        <taxon>Acanthomorphata</taxon>
        <taxon>Eupercaria</taxon>
        <taxon>Moronidae</taxon>
        <taxon>Dicentrarchus</taxon>
    </lineage>
</organism>
<dbReference type="Ensembl" id="ENSDLAT00005087835.1">
    <property type="protein sequence ID" value="ENSDLAP00005070098.1"/>
    <property type="gene ID" value="ENSDLAG00005030385.1"/>
</dbReference>
<keyword evidence="3" id="KW-1185">Reference proteome</keyword>
<feature type="transmembrane region" description="Helical" evidence="1">
    <location>
        <begin position="6"/>
        <end position="25"/>
    </location>
</feature>
<keyword evidence="1" id="KW-0812">Transmembrane</keyword>
<evidence type="ECO:0000256" key="1">
    <source>
        <dbReference type="SAM" id="Phobius"/>
    </source>
</evidence>
<dbReference type="InterPro" id="IPR013783">
    <property type="entry name" value="Ig-like_fold"/>
</dbReference>
<dbReference type="GeneTree" id="ENSGT01110000270107"/>
<keyword evidence="1" id="KW-0472">Membrane</keyword>
<dbReference type="AlphaFoldDB" id="A0A8P4G298"/>
<proteinExistence type="predicted"/>
<evidence type="ECO:0000313" key="3">
    <source>
        <dbReference type="Proteomes" id="UP000694389"/>
    </source>
</evidence>